<protein>
    <recommendedName>
        <fullName evidence="2">alpha-L-rhamnosidase</fullName>
        <ecNumber evidence="2">3.2.1.40</ecNumber>
    </recommendedName>
</protein>
<evidence type="ECO:0000256" key="2">
    <source>
        <dbReference type="ARBA" id="ARBA00012652"/>
    </source>
</evidence>
<evidence type="ECO:0000259" key="7">
    <source>
        <dbReference type="Pfam" id="PF17389"/>
    </source>
</evidence>
<dbReference type="Gene3D" id="2.60.40.10">
    <property type="entry name" value="Immunoglobulins"/>
    <property type="match status" value="1"/>
</dbReference>
<dbReference type="InterPro" id="IPR035396">
    <property type="entry name" value="Bac_rhamnosid6H"/>
</dbReference>
<dbReference type="Gene3D" id="2.60.120.260">
    <property type="entry name" value="Galactose-binding domain-like"/>
    <property type="match status" value="2"/>
</dbReference>
<accession>A0ABN6H8W3</accession>
<name>A0ABN6H8W3_9BACT</name>
<dbReference type="EMBL" id="AP024702">
    <property type="protein sequence ID" value="BCX47915.1"/>
    <property type="molecule type" value="Genomic_DNA"/>
</dbReference>
<comment type="catalytic activity">
    <reaction evidence="1">
        <text>Hydrolysis of terminal non-reducing alpha-L-rhamnose residues in alpha-L-rhamnosides.</text>
        <dbReference type="EC" id="3.2.1.40"/>
    </reaction>
</comment>
<evidence type="ECO:0000259" key="5">
    <source>
        <dbReference type="Pfam" id="PF05592"/>
    </source>
</evidence>
<keyword evidence="10" id="KW-1185">Reference proteome</keyword>
<evidence type="ECO:0000259" key="6">
    <source>
        <dbReference type="Pfam" id="PF08531"/>
    </source>
</evidence>
<dbReference type="RefSeq" id="WP_338690383.1">
    <property type="nucleotide sequence ID" value="NZ_AP024702.1"/>
</dbReference>
<dbReference type="InterPro" id="IPR008902">
    <property type="entry name" value="Rhamnosid_concanavalin"/>
</dbReference>
<dbReference type="Gene3D" id="2.60.420.10">
    <property type="entry name" value="Maltose phosphorylase, domain 3"/>
    <property type="match status" value="1"/>
</dbReference>
<feature type="domain" description="Alpha-L-rhamnosidase C-terminal" evidence="8">
    <location>
        <begin position="1375"/>
        <end position="1443"/>
    </location>
</feature>
<keyword evidence="3" id="KW-0378">Hydrolase</keyword>
<dbReference type="Pfam" id="PF17389">
    <property type="entry name" value="Bac_rhamnosid6H"/>
    <property type="match status" value="1"/>
</dbReference>
<sequence length="1610" mass="171987">MKNPSVLSRAAKALVIAVSFAGLASAAPFTDDFGTDTSGDYAAYHVLYSSSTDGPPAYTIDDGDDNQLATSASAFSGSGAIQSLFLHQSAGLETGETAILDLTGVSGLNSNENVGLAISLIGNPAEASADPPSTSSTRQDLFTASFRPGLDDFLSERFVGTTDEGQQNDTSANLANLKGLYITRISQDEFVGGWVGQDDGLNPVSSYTNASFTSAGAFIGIWTDVRSSNYAATVDNLRIIGPGDESLLFSDNFDAADGAFDSADTSGRLSGSLVGETHLRSFGTGQDISGGRLALDYPGSTPGGGLRFELQTNDPVSGATDRYDWAGGSGAAAMVAAGGMTIRYDWTPTDTASNEWHAWSIGTTNADSGDSSRVNNSDADYGILIRQSGGCQRFDSGTSLGTGLSVTTADDTSVPVAIHLAFDSFADGTSVNALTTIGGVEVANDTFVWDGNAGQLHFEVGCNEDGHLIDNLTVTTLSATGSYGIALDSTAFGGSDPVGTQVGTLTASAASSFALVSGTGDTDNGLFQIDGEQLETAADFSLPQYADGQTFSVRVRGTETGGAGATDEKTFTLTLHKDADPGALPAFPPGSSPPGAPTDLRVDDVTGPVGTSAVPYFGWHGNDPDPHEVQSAYQILVASSAANLAAGTGDLWDSGQVASDRQNHVTYAGAPLASDRRIYWKVRTWDRDGNAGPYSAPASFVVGLSLDSNWAGAEWIRRNSPDNDDYTYFRHQWVAPDKTVERATVYIAAAHKYALYCNGTLIGKGPSYHHPQYQYYNAFDISSEVLADAVNQFAIFTHWFGGGQGRPAGQRGVIMKAIVRYTDGTKSEIGTDGTWKTSRAESWVGGQPQRNGEGVGRIEEIDARELTPDWFMPSFNDAAWGSAHAVGAHPAGPWTGTLAPDLSRIVETELAPASIADLGGGKYVVDLGKVYAGVPRIRFSGGSSGTTIQMRGGYELDGSGEIDTSKNQNTDMTFRAILDGGNFIYEPAEYLGMRYFQIDNAPMPVTPANFSFIERHSEMDVSSSSFDSPDATLNAVWDLMKHSILTCAQEEYVDTPTREKGGFLGDAAIQSTVAMPVMNERVLTRRTLHEFLQSMDQHWSAPADRGRINAVYPNVDGGRDIPDYTQAYLTWVWNYYLETGDLAFLSANYARFRDIADYVHTHRDSGTGLITNLTGGSGPYEFGIVDWPQTMRFGYDMTAARTVINGWAYADYQIMAKIAGELGNIADRNLFWTRADDLEVAMNAQLINGDGVYIDGLDSGGGASTHVSQHANMFPLALGMVPAAQEASVTAKVKELEMSVGMVTLPWLVRAVGEAEEGEHLIELFTNDTWLGWARCLSLGATATWESWDADSTGESLSHAWGAAGLEGYLRYILGVRPLEPQYGKVEIKPLDFGASLDRAEGVFPTDRGDISVKWEKTSDSYRMDVDLPFNVLATVSIPKGASADPTVFIDGFEVAATVEDEFIRVPWIGSGLHTIVRVDGPDSSMDAWRVQHFGLDWSANPDALDGADPDRDGLDNDTEYGLGFDPLTSSVDLLPKLERQGQDVTIAYPAPRPELVYSVLGTEDLSLALVNWDVLPTSPEIANNIPMLRTTVSLLDHTAYFIRLAISEP</sequence>
<dbReference type="InterPro" id="IPR016007">
    <property type="entry name" value="Alpha_rhamnosid"/>
</dbReference>
<evidence type="ECO:0000313" key="9">
    <source>
        <dbReference type="EMBL" id="BCX47915.1"/>
    </source>
</evidence>
<dbReference type="Gene3D" id="1.50.10.10">
    <property type="match status" value="1"/>
</dbReference>
<feature type="signal peptide" evidence="4">
    <location>
        <begin position="1"/>
        <end position="26"/>
    </location>
</feature>
<dbReference type="InterPro" id="IPR013783">
    <property type="entry name" value="Ig-like_fold"/>
</dbReference>
<gene>
    <name evidence="9" type="ORF">HAHE_18230</name>
</gene>
<organism evidence="9 10">
    <name type="scientific">Haloferula helveola</name>
    <dbReference type="NCBI Taxonomy" id="490095"/>
    <lineage>
        <taxon>Bacteria</taxon>
        <taxon>Pseudomonadati</taxon>
        <taxon>Verrucomicrobiota</taxon>
        <taxon>Verrucomicrobiia</taxon>
        <taxon>Verrucomicrobiales</taxon>
        <taxon>Verrucomicrobiaceae</taxon>
        <taxon>Haloferula</taxon>
    </lineage>
</organism>
<dbReference type="PANTHER" id="PTHR33307">
    <property type="entry name" value="ALPHA-RHAMNOSIDASE (EUROFUNG)"/>
    <property type="match status" value="1"/>
</dbReference>
<keyword evidence="4" id="KW-0732">Signal</keyword>
<feature type="domain" description="Alpha-L-rhamnosidase six-hairpin glycosidase" evidence="7">
    <location>
        <begin position="1024"/>
        <end position="1364"/>
    </location>
</feature>
<evidence type="ECO:0000259" key="8">
    <source>
        <dbReference type="Pfam" id="PF17390"/>
    </source>
</evidence>
<reference evidence="9 10" key="1">
    <citation type="submission" date="2021-06" db="EMBL/GenBank/DDBJ databases">
        <title>Complete genome of Haloferula helveola possessing various polysaccharide degrading enzymes.</title>
        <authorList>
            <person name="Takami H."/>
            <person name="Huang C."/>
            <person name="Hamasaki K."/>
        </authorList>
    </citation>
    <scope>NUCLEOTIDE SEQUENCE [LARGE SCALE GENOMIC DNA]</scope>
    <source>
        <strain evidence="9 10">CN-1</strain>
    </source>
</reference>
<evidence type="ECO:0000256" key="4">
    <source>
        <dbReference type="SAM" id="SignalP"/>
    </source>
</evidence>
<feature type="domain" description="Bacterial alpha-L-rhamnosidase N-terminal" evidence="6">
    <location>
        <begin position="738"/>
        <end position="886"/>
    </location>
</feature>
<proteinExistence type="predicted"/>
<feature type="domain" description="Alpha-L-rhamnosidase concanavalin-like" evidence="5">
    <location>
        <begin position="919"/>
        <end position="1007"/>
    </location>
</feature>
<dbReference type="InterPro" id="IPR013737">
    <property type="entry name" value="Bac_rhamnosid_N"/>
</dbReference>
<dbReference type="Pfam" id="PF05592">
    <property type="entry name" value="Bac_rhamnosid"/>
    <property type="match status" value="1"/>
</dbReference>
<evidence type="ECO:0000256" key="1">
    <source>
        <dbReference type="ARBA" id="ARBA00001445"/>
    </source>
</evidence>
<dbReference type="InterPro" id="IPR035398">
    <property type="entry name" value="Bac_rhamnosid_C"/>
</dbReference>
<evidence type="ECO:0000256" key="3">
    <source>
        <dbReference type="ARBA" id="ARBA00022801"/>
    </source>
</evidence>
<dbReference type="SUPFAM" id="SSF48208">
    <property type="entry name" value="Six-hairpin glycosidases"/>
    <property type="match status" value="1"/>
</dbReference>
<dbReference type="Pfam" id="PF25788">
    <property type="entry name" value="Ig_Rha78A_N"/>
    <property type="match status" value="1"/>
</dbReference>
<dbReference type="Proteomes" id="UP001374893">
    <property type="component" value="Chromosome"/>
</dbReference>
<dbReference type="Pfam" id="PF17390">
    <property type="entry name" value="Bac_rhamnosid_C"/>
    <property type="match status" value="1"/>
</dbReference>
<dbReference type="Pfam" id="PF08531">
    <property type="entry name" value="Bac_rhamnosid_N"/>
    <property type="match status" value="1"/>
</dbReference>
<evidence type="ECO:0000313" key="10">
    <source>
        <dbReference type="Proteomes" id="UP001374893"/>
    </source>
</evidence>
<feature type="chain" id="PRO_5047278899" description="alpha-L-rhamnosidase" evidence="4">
    <location>
        <begin position="27"/>
        <end position="1610"/>
    </location>
</feature>
<dbReference type="EC" id="3.2.1.40" evidence="2"/>
<dbReference type="PANTHER" id="PTHR33307:SF6">
    <property type="entry name" value="ALPHA-RHAMNOSIDASE (EUROFUNG)-RELATED"/>
    <property type="match status" value="1"/>
</dbReference>
<dbReference type="InterPro" id="IPR008928">
    <property type="entry name" value="6-hairpin_glycosidase_sf"/>
</dbReference>
<dbReference type="InterPro" id="IPR012341">
    <property type="entry name" value="6hp_glycosidase-like_sf"/>
</dbReference>